<reference evidence="2 3" key="1">
    <citation type="journal article" date="2021" name="Nat. Plants">
        <title>The Taxus genome provides insights into paclitaxel biosynthesis.</title>
        <authorList>
            <person name="Xiong X."/>
            <person name="Gou J."/>
            <person name="Liao Q."/>
            <person name="Li Y."/>
            <person name="Zhou Q."/>
            <person name="Bi G."/>
            <person name="Li C."/>
            <person name="Du R."/>
            <person name="Wang X."/>
            <person name="Sun T."/>
            <person name="Guo L."/>
            <person name="Liang H."/>
            <person name="Lu P."/>
            <person name="Wu Y."/>
            <person name="Zhang Z."/>
            <person name="Ro D.K."/>
            <person name="Shang Y."/>
            <person name="Huang S."/>
            <person name="Yan J."/>
        </authorList>
    </citation>
    <scope>NUCLEOTIDE SEQUENCE [LARGE SCALE GENOMIC DNA]</scope>
    <source>
        <strain evidence="2">Ta-2019</strain>
    </source>
</reference>
<feature type="region of interest" description="Disordered" evidence="1">
    <location>
        <begin position="90"/>
        <end position="128"/>
    </location>
</feature>
<protein>
    <submittedName>
        <fullName evidence="2">Uncharacterized protein</fullName>
    </submittedName>
</protein>
<dbReference type="OMA" id="PQANIRG"/>
<dbReference type="Proteomes" id="UP000824469">
    <property type="component" value="Unassembled WGS sequence"/>
</dbReference>
<gene>
    <name evidence="2" type="ORF">KI387_016027</name>
</gene>
<sequence length="183" mass="20898">MVLWEITLATAYILGLKRTYKLALRLQRRLIPPRYLRLRDFAHRRTRNVFDIALSVHRNIQVRDIEMGRSVGNWILRWLDRIKPSAHIRGGPPSKLIANEARSTSKTVGTTPSTGVNSTDGQQLSGDREAGRSLFVTSKQVCSTDKGHFASSSKYREREGYRLISGVGIRSLPHMTHHRLWQP</sequence>
<keyword evidence="3" id="KW-1185">Reference proteome</keyword>
<comment type="caution">
    <text evidence="2">The sequence shown here is derived from an EMBL/GenBank/DDBJ whole genome shotgun (WGS) entry which is preliminary data.</text>
</comment>
<dbReference type="AlphaFoldDB" id="A0AA38GH30"/>
<dbReference type="PANTHER" id="PTHR35998:SF1">
    <property type="entry name" value="OS02G0127900 PROTEIN"/>
    <property type="match status" value="1"/>
</dbReference>
<name>A0AA38GH30_TAXCH</name>
<feature type="non-terminal residue" evidence="2">
    <location>
        <position position="1"/>
    </location>
</feature>
<feature type="compositionally biased region" description="Polar residues" evidence="1">
    <location>
        <begin position="101"/>
        <end position="125"/>
    </location>
</feature>
<proteinExistence type="predicted"/>
<accession>A0AA38GH30</accession>
<dbReference type="EMBL" id="JAHRHJ020000003">
    <property type="protein sequence ID" value="KAH9321388.1"/>
    <property type="molecule type" value="Genomic_DNA"/>
</dbReference>
<organism evidence="2 3">
    <name type="scientific">Taxus chinensis</name>
    <name type="common">Chinese yew</name>
    <name type="synonym">Taxus wallichiana var. chinensis</name>
    <dbReference type="NCBI Taxonomy" id="29808"/>
    <lineage>
        <taxon>Eukaryota</taxon>
        <taxon>Viridiplantae</taxon>
        <taxon>Streptophyta</taxon>
        <taxon>Embryophyta</taxon>
        <taxon>Tracheophyta</taxon>
        <taxon>Spermatophyta</taxon>
        <taxon>Pinopsida</taxon>
        <taxon>Pinidae</taxon>
        <taxon>Conifers II</taxon>
        <taxon>Cupressales</taxon>
        <taxon>Taxaceae</taxon>
        <taxon>Taxus</taxon>
    </lineage>
</organism>
<dbReference type="PANTHER" id="PTHR35998">
    <property type="entry name" value="OS02G0127900 PROTEIN"/>
    <property type="match status" value="1"/>
</dbReference>
<evidence type="ECO:0000256" key="1">
    <source>
        <dbReference type="SAM" id="MobiDB-lite"/>
    </source>
</evidence>
<evidence type="ECO:0000313" key="2">
    <source>
        <dbReference type="EMBL" id="KAH9321388.1"/>
    </source>
</evidence>
<evidence type="ECO:0000313" key="3">
    <source>
        <dbReference type="Proteomes" id="UP000824469"/>
    </source>
</evidence>